<organism evidence="4 5">
    <name type="scientific">Dimargaris cristalligena</name>
    <dbReference type="NCBI Taxonomy" id="215637"/>
    <lineage>
        <taxon>Eukaryota</taxon>
        <taxon>Fungi</taxon>
        <taxon>Fungi incertae sedis</taxon>
        <taxon>Zoopagomycota</taxon>
        <taxon>Kickxellomycotina</taxon>
        <taxon>Dimargaritomycetes</taxon>
        <taxon>Dimargaritales</taxon>
        <taxon>Dimargaritaceae</taxon>
        <taxon>Dimargaris</taxon>
    </lineage>
</organism>
<feature type="domain" description="Tyrosine-protein phosphatase" evidence="2">
    <location>
        <begin position="1"/>
        <end position="194"/>
    </location>
</feature>
<dbReference type="SMART" id="SM00194">
    <property type="entry name" value="PTPc"/>
    <property type="match status" value="1"/>
</dbReference>
<dbReference type="InterPro" id="IPR050348">
    <property type="entry name" value="Protein-Tyr_Phosphatase"/>
</dbReference>
<dbReference type="PRINTS" id="PR00700">
    <property type="entry name" value="PRTYPHPHTASE"/>
</dbReference>
<dbReference type="GO" id="GO:0004725">
    <property type="term" value="F:protein tyrosine phosphatase activity"/>
    <property type="evidence" value="ECO:0007669"/>
    <property type="project" value="InterPro"/>
</dbReference>
<sequence length="211" mass="23675">MEGSRVILMLTRETERNHTACHRYWPQLGEPESLQIGTHLTVMMAAEGSLPSDPEITIRILRLRNTGGDRGGGIGHRESKTSVRIVVQLQYTGWPDFGAPASPVSVLRLRDLARLVQPESSSDSPWIVHCSAGCGRTGAFCVIDAVSRCPPTHTGNPEHDDPIFTTVSHFRQQRTSMVQSSVQFAFCYEALLWEQLGDYDAHRYYPRRPDR</sequence>
<evidence type="ECO:0000313" key="4">
    <source>
        <dbReference type="EMBL" id="RKP35726.1"/>
    </source>
</evidence>
<dbReference type="SMART" id="SM00404">
    <property type="entry name" value="PTPc_motif"/>
    <property type="match status" value="1"/>
</dbReference>
<dbReference type="PROSITE" id="PS50056">
    <property type="entry name" value="TYR_PHOSPHATASE_2"/>
    <property type="match status" value="1"/>
</dbReference>
<dbReference type="PROSITE" id="PS00383">
    <property type="entry name" value="TYR_PHOSPHATASE_1"/>
    <property type="match status" value="1"/>
</dbReference>
<feature type="domain" description="Tyrosine specific protein phosphatases" evidence="3">
    <location>
        <begin position="107"/>
        <end position="185"/>
    </location>
</feature>
<dbReference type="EMBL" id="ML002804">
    <property type="protein sequence ID" value="RKP35726.1"/>
    <property type="molecule type" value="Genomic_DNA"/>
</dbReference>
<name>A0A4P9ZQG2_9FUNG</name>
<dbReference type="Proteomes" id="UP000268162">
    <property type="component" value="Unassembled WGS sequence"/>
</dbReference>
<dbReference type="Gene3D" id="3.90.190.10">
    <property type="entry name" value="Protein tyrosine phosphatase superfamily"/>
    <property type="match status" value="1"/>
</dbReference>
<evidence type="ECO:0000259" key="3">
    <source>
        <dbReference type="PROSITE" id="PS50056"/>
    </source>
</evidence>
<dbReference type="STRING" id="215637.A0A4P9ZQG2"/>
<dbReference type="PANTHER" id="PTHR19134:SF561">
    <property type="entry name" value="PROTEIN TYROSINE PHOSPHATASE 36E, ISOFORM A"/>
    <property type="match status" value="1"/>
</dbReference>
<keyword evidence="5" id="KW-1185">Reference proteome</keyword>
<dbReference type="SUPFAM" id="SSF52799">
    <property type="entry name" value="(Phosphotyrosine protein) phosphatases II"/>
    <property type="match status" value="1"/>
</dbReference>
<dbReference type="InterPro" id="IPR003595">
    <property type="entry name" value="Tyr_Pase_cat"/>
</dbReference>
<comment type="similarity">
    <text evidence="1">Belongs to the protein-tyrosine phosphatase family. Non-receptor class subfamily.</text>
</comment>
<reference evidence="5" key="1">
    <citation type="journal article" date="2018" name="Nat. Microbiol.">
        <title>Leveraging single-cell genomics to expand the fungal tree of life.</title>
        <authorList>
            <person name="Ahrendt S.R."/>
            <person name="Quandt C.A."/>
            <person name="Ciobanu D."/>
            <person name="Clum A."/>
            <person name="Salamov A."/>
            <person name="Andreopoulos B."/>
            <person name="Cheng J.F."/>
            <person name="Woyke T."/>
            <person name="Pelin A."/>
            <person name="Henrissat B."/>
            <person name="Reynolds N.K."/>
            <person name="Benny G.L."/>
            <person name="Smith M.E."/>
            <person name="James T.Y."/>
            <person name="Grigoriev I.V."/>
        </authorList>
    </citation>
    <scope>NUCLEOTIDE SEQUENCE [LARGE SCALE GENOMIC DNA]</scope>
    <source>
        <strain evidence="5">RSA 468</strain>
    </source>
</reference>
<evidence type="ECO:0000259" key="2">
    <source>
        <dbReference type="PROSITE" id="PS50055"/>
    </source>
</evidence>
<proteinExistence type="inferred from homology"/>
<dbReference type="AlphaFoldDB" id="A0A4P9ZQG2"/>
<dbReference type="InterPro" id="IPR029021">
    <property type="entry name" value="Prot-tyrosine_phosphatase-like"/>
</dbReference>
<dbReference type="InterPro" id="IPR000242">
    <property type="entry name" value="PTP_cat"/>
</dbReference>
<evidence type="ECO:0000256" key="1">
    <source>
        <dbReference type="ARBA" id="ARBA00009649"/>
    </source>
</evidence>
<dbReference type="PROSITE" id="PS50055">
    <property type="entry name" value="TYR_PHOSPHATASE_PTP"/>
    <property type="match status" value="1"/>
</dbReference>
<protein>
    <submittedName>
        <fullName evidence="4">Protein-tyrosine phosphatase-like protein</fullName>
    </submittedName>
</protein>
<accession>A0A4P9ZQG2</accession>
<dbReference type="Pfam" id="PF00102">
    <property type="entry name" value="Y_phosphatase"/>
    <property type="match status" value="1"/>
</dbReference>
<gene>
    <name evidence="4" type="ORF">BJ085DRAFT_40849</name>
</gene>
<evidence type="ECO:0000313" key="5">
    <source>
        <dbReference type="Proteomes" id="UP000268162"/>
    </source>
</evidence>
<dbReference type="InterPro" id="IPR000387">
    <property type="entry name" value="Tyr_Pase_dom"/>
</dbReference>
<dbReference type="PANTHER" id="PTHR19134">
    <property type="entry name" value="RECEPTOR-TYPE TYROSINE-PROTEIN PHOSPHATASE"/>
    <property type="match status" value="1"/>
</dbReference>
<dbReference type="InterPro" id="IPR016130">
    <property type="entry name" value="Tyr_Pase_AS"/>
</dbReference>